<gene>
    <name evidence="1" type="ORF">Pan97_39120</name>
</gene>
<dbReference type="OrthoDB" id="281889at2"/>
<protein>
    <submittedName>
        <fullName evidence="1">Uncharacterized protein</fullName>
    </submittedName>
</protein>
<dbReference type="RefSeq" id="WP_144975297.1">
    <property type="nucleotide sequence ID" value="NZ_CP036289.1"/>
</dbReference>
<evidence type="ECO:0000313" key="1">
    <source>
        <dbReference type="EMBL" id="QDU76855.1"/>
    </source>
</evidence>
<dbReference type="Proteomes" id="UP000318626">
    <property type="component" value="Chromosome"/>
</dbReference>
<reference evidence="2" key="1">
    <citation type="submission" date="2019-02" db="EMBL/GenBank/DDBJ databases">
        <title>Deep-cultivation of Planctomycetes and their phenomic and genomic characterization uncovers novel biology.</title>
        <authorList>
            <person name="Wiegand S."/>
            <person name="Jogler M."/>
            <person name="Boedeker C."/>
            <person name="Pinto D."/>
            <person name="Vollmers J."/>
            <person name="Rivas-Marin E."/>
            <person name="Kohn T."/>
            <person name="Peeters S.H."/>
            <person name="Heuer A."/>
            <person name="Rast P."/>
            <person name="Oberbeckmann S."/>
            <person name="Bunk B."/>
            <person name="Jeske O."/>
            <person name="Meyerdierks A."/>
            <person name="Storesund J.E."/>
            <person name="Kallscheuer N."/>
            <person name="Luecker S."/>
            <person name="Lage O.M."/>
            <person name="Pohl T."/>
            <person name="Merkel B.J."/>
            <person name="Hornburger P."/>
            <person name="Mueller R.-W."/>
            <person name="Bruemmer F."/>
            <person name="Labrenz M."/>
            <person name="Spormann A.M."/>
            <person name="Op den Camp H."/>
            <person name="Overmann J."/>
            <person name="Amann R."/>
            <person name="Jetten M.S.M."/>
            <person name="Mascher T."/>
            <person name="Medema M.H."/>
            <person name="Devos D.P."/>
            <person name="Kaster A.-K."/>
            <person name="Ovreas L."/>
            <person name="Rohde M."/>
            <person name="Galperin M.Y."/>
            <person name="Jogler C."/>
        </authorList>
    </citation>
    <scope>NUCLEOTIDE SEQUENCE [LARGE SCALE GENOMIC DNA]</scope>
    <source>
        <strain evidence="2">Pan97</strain>
    </source>
</reference>
<name>A0A518CCA6_9BACT</name>
<dbReference type="AlphaFoldDB" id="A0A518CCA6"/>
<evidence type="ECO:0000313" key="2">
    <source>
        <dbReference type="Proteomes" id="UP000318626"/>
    </source>
</evidence>
<proteinExistence type="predicted"/>
<dbReference type="KEGG" id="bvo:Pan97_39120"/>
<accession>A0A518CCA6</accession>
<organism evidence="1 2">
    <name type="scientific">Bremerella volcania</name>
    <dbReference type="NCBI Taxonomy" id="2527984"/>
    <lineage>
        <taxon>Bacteria</taxon>
        <taxon>Pseudomonadati</taxon>
        <taxon>Planctomycetota</taxon>
        <taxon>Planctomycetia</taxon>
        <taxon>Pirellulales</taxon>
        <taxon>Pirellulaceae</taxon>
        <taxon>Bremerella</taxon>
    </lineage>
</organism>
<dbReference type="EMBL" id="CP036289">
    <property type="protein sequence ID" value="QDU76855.1"/>
    <property type="molecule type" value="Genomic_DNA"/>
</dbReference>
<sequence>MTQQEIDHAVCVATGDTLCDIRRIGFSIADPLEVNFDPEPDDLPPNIIDWDQLELERNFAMYPMRRDRRRWAA</sequence>
<keyword evidence="2" id="KW-1185">Reference proteome</keyword>